<evidence type="ECO:0000313" key="6">
    <source>
        <dbReference type="EMBL" id="QLD27468.1"/>
    </source>
</evidence>
<dbReference type="Proteomes" id="UP000509335">
    <property type="component" value="Chromosome"/>
</dbReference>
<dbReference type="InterPro" id="IPR029060">
    <property type="entry name" value="PIN-like_dom_sf"/>
</dbReference>
<dbReference type="GO" id="GO:0016787">
    <property type="term" value="F:hydrolase activity"/>
    <property type="evidence" value="ECO:0007669"/>
    <property type="project" value="UniProtKB-KW"/>
</dbReference>
<keyword evidence="1" id="KW-0540">Nuclease</keyword>
<evidence type="ECO:0000256" key="1">
    <source>
        <dbReference type="ARBA" id="ARBA00022722"/>
    </source>
</evidence>
<dbReference type="SUPFAM" id="SSF88723">
    <property type="entry name" value="PIN domain-like"/>
    <property type="match status" value="1"/>
</dbReference>
<reference evidence="6 7" key="1">
    <citation type="submission" date="2020-07" db="EMBL/GenBank/DDBJ databases">
        <title>A bifunctional nitrone conjugated secondary metabolite targeting the ribosome.</title>
        <authorList>
            <person name="Limbrick E.M."/>
            <person name="Graf M."/>
            <person name="Derewacz D.K."/>
            <person name="Nguyen F."/>
            <person name="Spraggins J.M."/>
            <person name="Wieland M."/>
            <person name="Ynigez-Gutierrez A.E."/>
            <person name="Reisman B.J."/>
            <person name="Zinshteyn B."/>
            <person name="McCulloch K."/>
            <person name="Iverson T.M."/>
            <person name="Green R."/>
            <person name="Wilson D.N."/>
            <person name="Bachmann B.O."/>
        </authorList>
    </citation>
    <scope>NUCLEOTIDE SEQUENCE [LARGE SCALE GENOMIC DNA]</scope>
    <source>
        <strain evidence="7">aurantiaca</strain>
    </source>
</reference>
<evidence type="ECO:0000313" key="7">
    <source>
        <dbReference type="Proteomes" id="UP000509335"/>
    </source>
</evidence>
<dbReference type="GO" id="GO:0004518">
    <property type="term" value="F:nuclease activity"/>
    <property type="evidence" value="ECO:0007669"/>
    <property type="project" value="UniProtKB-KW"/>
</dbReference>
<dbReference type="InterPro" id="IPR002716">
    <property type="entry name" value="PIN_dom"/>
</dbReference>
<dbReference type="GO" id="GO:0046872">
    <property type="term" value="F:metal ion binding"/>
    <property type="evidence" value="ECO:0007669"/>
    <property type="project" value="UniProtKB-KW"/>
</dbReference>
<protein>
    <submittedName>
        <fullName evidence="6">PIN domain-containing protein</fullName>
    </submittedName>
</protein>
<organism evidence="6 7">
    <name type="scientific">Micromonospora carbonacea</name>
    <dbReference type="NCBI Taxonomy" id="47853"/>
    <lineage>
        <taxon>Bacteria</taxon>
        <taxon>Bacillati</taxon>
        <taxon>Actinomycetota</taxon>
        <taxon>Actinomycetes</taxon>
        <taxon>Micromonosporales</taxon>
        <taxon>Micromonosporaceae</taxon>
        <taxon>Micromonospora</taxon>
    </lineage>
</organism>
<accession>A0A7H8XSI1</accession>
<dbReference type="AlphaFoldDB" id="A0A7H8XSI1"/>
<evidence type="ECO:0000256" key="4">
    <source>
        <dbReference type="ARBA" id="ARBA00022842"/>
    </source>
</evidence>
<proteinExistence type="predicted"/>
<gene>
    <name evidence="6" type="ORF">HXZ27_27335</name>
</gene>
<dbReference type="Pfam" id="PF13470">
    <property type="entry name" value="PIN_3"/>
    <property type="match status" value="1"/>
</dbReference>
<name>A0A7H8XSI1_9ACTN</name>
<feature type="domain" description="PIN" evidence="5">
    <location>
        <begin position="8"/>
        <end position="113"/>
    </location>
</feature>
<evidence type="ECO:0000259" key="5">
    <source>
        <dbReference type="Pfam" id="PF13470"/>
    </source>
</evidence>
<dbReference type="GeneID" id="301314405"/>
<keyword evidence="3" id="KW-0378">Hydrolase</keyword>
<evidence type="ECO:0000256" key="2">
    <source>
        <dbReference type="ARBA" id="ARBA00022723"/>
    </source>
</evidence>
<evidence type="ECO:0000256" key="3">
    <source>
        <dbReference type="ARBA" id="ARBA00022801"/>
    </source>
</evidence>
<sequence>MIPSSPLVFLDANVLYSRTLRDWICLLALESAYDLRYSEDVLAEWMYRLRRKRPELSEHAIGGQRRKFVAAFPDGMVTGYSPGSVPCPPDPDDRHVLAAAIHGGVDVLVTNDRQGREAFPPECVRDRLEVHTADEFLDHVAGDSMAPVWRVMAKQLDYYRRTRGIDDYTEAELVAFLRKAGAARFAERLERLPSRPERLASRRRTGAE</sequence>
<keyword evidence="2" id="KW-0479">Metal-binding</keyword>
<keyword evidence="4" id="KW-0460">Magnesium</keyword>
<dbReference type="EMBL" id="CP058322">
    <property type="protein sequence ID" value="QLD27468.1"/>
    <property type="molecule type" value="Genomic_DNA"/>
</dbReference>
<dbReference type="RefSeq" id="WP_178066422.1">
    <property type="nucleotide sequence ID" value="NZ_JBICTT010000001.1"/>
</dbReference>
<dbReference type="KEGG" id="mcab:HXZ27_27335"/>